<evidence type="ECO:0000313" key="2">
    <source>
        <dbReference type="EMBL" id="KAF2229651.1"/>
    </source>
</evidence>
<sequence length="244" mass="27362">MDEDSSKTAQLVLALHTAVDYVYCQGAGVGIVQRAECAVTGIDKKQVIPDQEHKYGFSREKLVVENIKTPARAHMLALVHALGLANGTIKRHSSQATKVQKVAVYSDSFKIVESINHHIKHAPTSLAEVKSTNDRLMIKRVVSRAQKLSCHGLEIYMAGSNGEGRGWERARIMARQKGRQACKSRRQLRRTHGNRPVEEQQEIKGERTAERTFELVIRSKDVPKSSHQEPTCNLRPQNKQRLGV</sequence>
<organism evidence="2 3">
    <name type="scientific">Viridothelium virens</name>
    <name type="common">Speckled blister lichen</name>
    <name type="synonym">Trypethelium virens</name>
    <dbReference type="NCBI Taxonomy" id="1048519"/>
    <lineage>
        <taxon>Eukaryota</taxon>
        <taxon>Fungi</taxon>
        <taxon>Dikarya</taxon>
        <taxon>Ascomycota</taxon>
        <taxon>Pezizomycotina</taxon>
        <taxon>Dothideomycetes</taxon>
        <taxon>Dothideomycetes incertae sedis</taxon>
        <taxon>Trypetheliales</taxon>
        <taxon>Trypetheliaceae</taxon>
        <taxon>Viridothelium</taxon>
    </lineage>
</organism>
<evidence type="ECO:0000313" key="3">
    <source>
        <dbReference type="Proteomes" id="UP000800092"/>
    </source>
</evidence>
<name>A0A6A6GVP6_VIRVR</name>
<proteinExistence type="predicted"/>
<dbReference type="AlphaFoldDB" id="A0A6A6GVP6"/>
<dbReference type="EMBL" id="ML991857">
    <property type="protein sequence ID" value="KAF2229651.1"/>
    <property type="molecule type" value="Genomic_DNA"/>
</dbReference>
<dbReference type="OrthoDB" id="5421503at2759"/>
<evidence type="ECO:0000256" key="1">
    <source>
        <dbReference type="SAM" id="MobiDB-lite"/>
    </source>
</evidence>
<feature type="region of interest" description="Disordered" evidence="1">
    <location>
        <begin position="183"/>
        <end position="244"/>
    </location>
</feature>
<feature type="compositionally biased region" description="Basic and acidic residues" evidence="1">
    <location>
        <begin position="195"/>
        <end position="227"/>
    </location>
</feature>
<feature type="compositionally biased region" description="Basic residues" evidence="1">
    <location>
        <begin position="183"/>
        <end position="193"/>
    </location>
</feature>
<reference evidence="2" key="1">
    <citation type="journal article" date="2020" name="Stud. Mycol.">
        <title>101 Dothideomycetes genomes: a test case for predicting lifestyles and emergence of pathogens.</title>
        <authorList>
            <person name="Haridas S."/>
            <person name="Albert R."/>
            <person name="Binder M."/>
            <person name="Bloem J."/>
            <person name="Labutti K."/>
            <person name="Salamov A."/>
            <person name="Andreopoulos B."/>
            <person name="Baker S."/>
            <person name="Barry K."/>
            <person name="Bills G."/>
            <person name="Bluhm B."/>
            <person name="Cannon C."/>
            <person name="Castanera R."/>
            <person name="Culley D."/>
            <person name="Daum C."/>
            <person name="Ezra D."/>
            <person name="Gonzalez J."/>
            <person name="Henrissat B."/>
            <person name="Kuo A."/>
            <person name="Liang C."/>
            <person name="Lipzen A."/>
            <person name="Lutzoni F."/>
            <person name="Magnuson J."/>
            <person name="Mondo S."/>
            <person name="Nolan M."/>
            <person name="Ohm R."/>
            <person name="Pangilinan J."/>
            <person name="Park H.-J."/>
            <person name="Ramirez L."/>
            <person name="Alfaro M."/>
            <person name="Sun H."/>
            <person name="Tritt A."/>
            <person name="Yoshinaga Y."/>
            <person name="Zwiers L.-H."/>
            <person name="Turgeon B."/>
            <person name="Goodwin S."/>
            <person name="Spatafora J."/>
            <person name="Crous P."/>
            <person name="Grigoriev I."/>
        </authorList>
    </citation>
    <scope>NUCLEOTIDE SEQUENCE</scope>
    <source>
        <strain evidence="2">Tuck. ex Michener</strain>
    </source>
</reference>
<keyword evidence="3" id="KW-1185">Reference proteome</keyword>
<evidence type="ECO:0008006" key="4">
    <source>
        <dbReference type="Google" id="ProtNLM"/>
    </source>
</evidence>
<gene>
    <name evidence="2" type="ORF">EV356DRAFT_493391</name>
</gene>
<accession>A0A6A6GVP6</accession>
<dbReference type="Proteomes" id="UP000800092">
    <property type="component" value="Unassembled WGS sequence"/>
</dbReference>
<feature type="compositionally biased region" description="Polar residues" evidence="1">
    <location>
        <begin position="228"/>
        <end position="244"/>
    </location>
</feature>
<protein>
    <recommendedName>
        <fullName evidence="4">RNase H type-1 domain-containing protein</fullName>
    </recommendedName>
</protein>